<gene>
    <name evidence="14" type="ORF">E3Q01_03796</name>
    <name evidence="13" type="ORF">E3Q10_03838</name>
    <name evidence="12" type="ORF">E3Q17_03832</name>
    <name evidence="11" type="ORF">E3Q22_03875</name>
</gene>
<keyword evidence="6" id="KW-0732">Signal</keyword>
<dbReference type="EMBL" id="SPRX01000063">
    <property type="protein sequence ID" value="TIC62695.1"/>
    <property type="molecule type" value="Genomic_DNA"/>
</dbReference>
<dbReference type="Proteomes" id="UP000310685">
    <property type="component" value="Unassembled WGS sequence"/>
</dbReference>
<evidence type="ECO:0000256" key="3">
    <source>
        <dbReference type="ARBA" id="ARBA00004922"/>
    </source>
</evidence>
<dbReference type="EMBL" id="SPRH01000063">
    <property type="protein sequence ID" value="TIB96480.1"/>
    <property type="molecule type" value="Genomic_DNA"/>
</dbReference>
<dbReference type="EMBL" id="SPRC01000058">
    <property type="protein sequence ID" value="TIB75730.1"/>
    <property type="molecule type" value="Genomic_DNA"/>
</dbReference>
<evidence type="ECO:0000256" key="10">
    <source>
        <dbReference type="RuleBase" id="RU361143"/>
    </source>
</evidence>
<evidence type="ECO:0000256" key="8">
    <source>
        <dbReference type="ARBA" id="ARBA00022989"/>
    </source>
</evidence>
<comment type="caution">
    <text evidence="12">The sequence shown here is derived from an EMBL/GenBank/DDBJ whole genome shotgun (WGS) entry which is preliminary data.</text>
</comment>
<evidence type="ECO:0000313" key="13">
    <source>
        <dbReference type="EMBL" id="TIC25134.1"/>
    </source>
</evidence>
<feature type="transmembrane region" description="Helical" evidence="10">
    <location>
        <begin position="279"/>
        <end position="296"/>
    </location>
</feature>
<evidence type="ECO:0000256" key="7">
    <source>
        <dbReference type="ARBA" id="ARBA00022824"/>
    </source>
</evidence>
<evidence type="ECO:0000313" key="11">
    <source>
        <dbReference type="EMBL" id="TIB75730.1"/>
    </source>
</evidence>
<dbReference type="InterPro" id="IPR007676">
    <property type="entry name" value="Ribophorin_I"/>
</dbReference>
<dbReference type="Pfam" id="PF04597">
    <property type="entry name" value="Ribophorin_I"/>
    <property type="match status" value="1"/>
</dbReference>
<keyword evidence="8 10" id="KW-1133">Transmembrane helix</keyword>
<evidence type="ECO:0000256" key="2">
    <source>
        <dbReference type="ARBA" id="ARBA00004115"/>
    </source>
</evidence>
<dbReference type="EMBL" id="SPRO01000061">
    <property type="protein sequence ID" value="TIC25134.1"/>
    <property type="molecule type" value="Genomic_DNA"/>
</dbReference>
<evidence type="ECO:0000313" key="12">
    <source>
        <dbReference type="EMBL" id="TIB96480.1"/>
    </source>
</evidence>
<sequence>MRIKIRTPTQKILKFGMTFDAEKTVKNGATVTYGPWNNVESYSIPTSPIEILYEAAGPRLLYESYDRHLELSHWGNAASYRDDIVLRNNGPSLKGHFTRLTHQAQTFLDMLPTNVVTSLEMRLPAKIKEAFYVDQIGNVTTSVFRPSTSSSSVLQVKPRFPLLGGWKYSFSVGFETLLRNVATLRNNGDTKVTVPFSNIPGDVAVEKAETRIILPEGANIIDVILPFKEVELDYETTYTYLDTIGRPTVVIKKLNASDAHNQDVVVIYNLSLLNAIRKPVTVGLTVFLVFLAFSLLRRINTKI</sequence>
<dbReference type="AlphaFoldDB" id="A0A4T0LNL2"/>
<evidence type="ECO:0000313" key="14">
    <source>
        <dbReference type="EMBL" id="TIC62695.1"/>
    </source>
</evidence>
<evidence type="ECO:0000256" key="6">
    <source>
        <dbReference type="ARBA" id="ARBA00022729"/>
    </source>
</evidence>
<comment type="subcellular location">
    <subcellularLocation>
        <location evidence="2 10">Endoplasmic reticulum membrane</location>
        <topology evidence="2 10">Single-pass type I membrane protein</topology>
    </subcellularLocation>
</comment>
<dbReference type="GO" id="GO:0008250">
    <property type="term" value="C:oligosaccharyltransferase complex"/>
    <property type="evidence" value="ECO:0007669"/>
    <property type="project" value="UniProtKB-UniRule"/>
</dbReference>
<comment type="subunit">
    <text evidence="10">Component of the oligosaccharyltransferase (OST) complex.</text>
</comment>
<dbReference type="Proteomes" id="UP000305647">
    <property type="component" value="Unassembled WGS sequence"/>
</dbReference>
<keyword evidence="9 10" id="KW-0472">Membrane</keyword>
<accession>A0A4T0LNL2</accession>
<dbReference type="PANTHER" id="PTHR21049:SF0">
    <property type="entry name" value="DOLICHYL-DIPHOSPHOOLIGOSACCHARIDE--PROTEIN GLYCOSYLTRANSFERASE SUBUNIT 1"/>
    <property type="match status" value="1"/>
</dbReference>
<evidence type="ECO:0000313" key="15">
    <source>
        <dbReference type="Proteomes" id="UP000305647"/>
    </source>
</evidence>
<comment type="function">
    <text evidence="1 10">Subunit of the oligosaccharyl transferase (OST) complex that catalyzes the initial transfer of a defined glycan (Glc(3)Man(9)GlcNAc(2) in eukaryotes) from the lipid carrier dolichol-pyrophosphate to an asparagine residue within an Asn-X-Ser/Thr consensus motif in nascent polypeptide chains, the first step in protein N-glycosylation. N-glycosylation occurs cotranslationally and the complex associates with the Sec61 complex at the channel-forming translocon complex that mediates protein translocation across the endoplasmic reticulum (ER). All subunits are required for a maximal enzyme activity.</text>
</comment>
<evidence type="ECO:0000256" key="9">
    <source>
        <dbReference type="ARBA" id="ARBA00023136"/>
    </source>
</evidence>
<comment type="pathway">
    <text evidence="3 10">Protein modification; protein glycosylation.</text>
</comment>
<reference evidence="15 16" key="1">
    <citation type="submission" date="2019-03" db="EMBL/GenBank/DDBJ databases">
        <title>Sequencing 25 genomes of Wallemia mellicola.</title>
        <authorList>
            <person name="Gostincar C."/>
        </authorList>
    </citation>
    <scope>NUCLEOTIDE SEQUENCE [LARGE SCALE GENOMIC DNA]</scope>
    <source>
        <strain evidence="12 16">EXF-1262</strain>
        <strain evidence="11 17">EXF-6152</strain>
        <strain evidence="14 18">EXF-757</strain>
        <strain evidence="13 15">EXF-8738</strain>
    </source>
</reference>
<name>A0A4T0LNL2_9BASI</name>
<organism evidence="12 16">
    <name type="scientific">Wallemia mellicola</name>
    <dbReference type="NCBI Taxonomy" id="1708541"/>
    <lineage>
        <taxon>Eukaryota</taxon>
        <taxon>Fungi</taxon>
        <taxon>Dikarya</taxon>
        <taxon>Basidiomycota</taxon>
        <taxon>Wallemiomycotina</taxon>
        <taxon>Wallemiomycetes</taxon>
        <taxon>Wallemiales</taxon>
        <taxon>Wallemiaceae</taxon>
        <taxon>Wallemia</taxon>
    </lineage>
</organism>
<dbReference type="Proteomes" id="UP000307169">
    <property type="component" value="Unassembled WGS sequence"/>
</dbReference>
<protein>
    <recommendedName>
        <fullName evidence="10">Dolichyl-diphosphooligosaccharide--protein glycosyltransferase subunit 1</fullName>
    </recommendedName>
</protein>
<evidence type="ECO:0000256" key="5">
    <source>
        <dbReference type="ARBA" id="ARBA00022692"/>
    </source>
</evidence>
<evidence type="ECO:0000313" key="16">
    <source>
        <dbReference type="Proteomes" id="UP000307169"/>
    </source>
</evidence>
<dbReference type="PANTHER" id="PTHR21049">
    <property type="entry name" value="RIBOPHORIN I"/>
    <property type="match status" value="1"/>
</dbReference>
<keyword evidence="5 10" id="KW-0812">Transmembrane</keyword>
<evidence type="ECO:0000313" key="17">
    <source>
        <dbReference type="Proteomes" id="UP000310685"/>
    </source>
</evidence>
<dbReference type="Proteomes" id="UP000310708">
    <property type="component" value="Unassembled WGS sequence"/>
</dbReference>
<dbReference type="GO" id="GO:0018279">
    <property type="term" value="P:protein N-linked glycosylation via asparagine"/>
    <property type="evidence" value="ECO:0007669"/>
    <property type="project" value="TreeGrafter"/>
</dbReference>
<proteinExistence type="inferred from homology"/>
<dbReference type="OMA" id="LECHYEY"/>
<comment type="similarity">
    <text evidence="4 10">Belongs to the OST1 family.</text>
</comment>
<evidence type="ECO:0000256" key="4">
    <source>
        <dbReference type="ARBA" id="ARBA00008905"/>
    </source>
</evidence>
<keyword evidence="7 10" id="KW-0256">Endoplasmic reticulum</keyword>
<evidence type="ECO:0000313" key="18">
    <source>
        <dbReference type="Proteomes" id="UP000310708"/>
    </source>
</evidence>
<dbReference type="UniPathway" id="UPA00378"/>
<evidence type="ECO:0000256" key="1">
    <source>
        <dbReference type="ARBA" id="ARBA00002791"/>
    </source>
</evidence>